<name>A0A2P7SBC3_9HYPH</name>
<dbReference type="Proteomes" id="UP000240653">
    <property type="component" value="Unassembled WGS sequence"/>
</dbReference>
<organism evidence="2 3">
    <name type="scientific">Pseudaminobacter soli</name>
    <name type="common">ex Li et al. 2025</name>
    <dbReference type="NCBI Taxonomy" id="1295366"/>
    <lineage>
        <taxon>Bacteria</taxon>
        <taxon>Pseudomonadati</taxon>
        <taxon>Pseudomonadota</taxon>
        <taxon>Alphaproteobacteria</taxon>
        <taxon>Hyphomicrobiales</taxon>
        <taxon>Phyllobacteriaceae</taxon>
        <taxon>Pseudaminobacter</taxon>
    </lineage>
</organism>
<gene>
    <name evidence="2" type="ORF">C7I85_15605</name>
</gene>
<proteinExistence type="predicted"/>
<feature type="region of interest" description="Disordered" evidence="1">
    <location>
        <begin position="36"/>
        <end position="57"/>
    </location>
</feature>
<evidence type="ECO:0000313" key="3">
    <source>
        <dbReference type="Proteomes" id="UP000240653"/>
    </source>
</evidence>
<reference evidence="2 3" key="1">
    <citation type="submission" date="2018-03" db="EMBL/GenBank/DDBJ databases">
        <title>The draft genome of Mesorhizobium soli JCM 19897.</title>
        <authorList>
            <person name="Li L."/>
            <person name="Liu L."/>
            <person name="Liang L."/>
            <person name="Wang T."/>
            <person name="Zhang X."/>
        </authorList>
    </citation>
    <scope>NUCLEOTIDE SEQUENCE [LARGE SCALE GENOMIC DNA]</scope>
    <source>
        <strain evidence="2 3">JCM 19897</strain>
    </source>
</reference>
<evidence type="ECO:0000313" key="2">
    <source>
        <dbReference type="EMBL" id="PSJ59768.1"/>
    </source>
</evidence>
<dbReference type="AlphaFoldDB" id="A0A2P7SBC3"/>
<comment type="caution">
    <text evidence="2">The sequence shown here is derived from an EMBL/GenBank/DDBJ whole genome shotgun (WGS) entry which is preliminary data.</text>
</comment>
<dbReference type="EMBL" id="PXYL01000007">
    <property type="protein sequence ID" value="PSJ59768.1"/>
    <property type="molecule type" value="Genomic_DNA"/>
</dbReference>
<feature type="compositionally biased region" description="Polar residues" evidence="1">
    <location>
        <begin position="45"/>
        <end position="57"/>
    </location>
</feature>
<dbReference type="OrthoDB" id="8115249at2"/>
<evidence type="ECO:0000256" key="1">
    <source>
        <dbReference type="SAM" id="MobiDB-lite"/>
    </source>
</evidence>
<keyword evidence="3" id="KW-1185">Reference proteome</keyword>
<protein>
    <submittedName>
        <fullName evidence="2">Uncharacterized protein</fullName>
    </submittedName>
</protein>
<dbReference type="RefSeq" id="WP_106724911.1">
    <property type="nucleotide sequence ID" value="NZ_PXYL01000007.1"/>
</dbReference>
<accession>A0A2P7SBC3</accession>
<sequence>MTELAREGIFSVSRALLLGAAVLAIQFQLSGCASTSESAPLVTAPPSSASSGQAVNTGTYPNLNIAPQVAAPQLSDEEKNAKLAGLKAVQNAQAAKGGGGEVPNDETLLKKLAATHGQKTLSEIEGK</sequence>